<dbReference type="Gene3D" id="1.10.357.10">
    <property type="entry name" value="Tetracycline Repressor, domain 2"/>
    <property type="match status" value="1"/>
</dbReference>
<evidence type="ECO:0000313" key="4">
    <source>
        <dbReference type="Proteomes" id="UP000321332"/>
    </source>
</evidence>
<dbReference type="PANTHER" id="PTHR46558:SF4">
    <property type="entry name" value="DNA-BIDING PHAGE PROTEIN"/>
    <property type="match status" value="1"/>
</dbReference>
<organism evidence="3 4">
    <name type="scientific">Leuconostoc carnosum</name>
    <dbReference type="NCBI Taxonomy" id="1252"/>
    <lineage>
        <taxon>Bacteria</taxon>
        <taxon>Bacillati</taxon>
        <taxon>Bacillota</taxon>
        <taxon>Bacilli</taxon>
        <taxon>Lactobacillales</taxon>
        <taxon>Lactobacillaceae</taxon>
        <taxon>Leuconostoc</taxon>
    </lineage>
</organism>
<keyword evidence="1" id="KW-0238">DNA-binding</keyword>
<dbReference type="SUPFAM" id="SSF47413">
    <property type="entry name" value="lambda repressor-like DNA-binding domains"/>
    <property type="match status" value="1"/>
</dbReference>
<gene>
    <name evidence="3" type="ORF">FGL89_04910</name>
</gene>
<dbReference type="InterPro" id="IPR001387">
    <property type="entry name" value="Cro/C1-type_HTH"/>
</dbReference>
<dbReference type="PANTHER" id="PTHR46558">
    <property type="entry name" value="TRACRIPTIONAL REGULATORY PROTEIN-RELATED-RELATED"/>
    <property type="match status" value="1"/>
</dbReference>
<dbReference type="Pfam" id="PF01381">
    <property type="entry name" value="HTH_3"/>
    <property type="match status" value="1"/>
</dbReference>
<name>A0AAE6IJJ5_LEUCA</name>
<dbReference type="OMA" id="FINDMAP"/>
<protein>
    <submittedName>
        <fullName evidence="3">Helix-turn-helix transcriptional regulator</fullName>
    </submittedName>
</protein>
<dbReference type="Proteomes" id="UP000321332">
    <property type="component" value="Chromosome"/>
</dbReference>
<evidence type="ECO:0000259" key="2">
    <source>
        <dbReference type="PROSITE" id="PS50943"/>
    </source>
</evidence>
<proteinExistence type="predicted"/>
<dbReference type="Gene3D" id="1.10.260.40">
    <property type="entry name" value="lambda repressor-like DNA-binding domains"/>
    <property type="match status" value="1"/>
</dbReference>
<evidence type="ECO:0000256" key="1">
    <source>
        <dbReference type="ARBA" id="ARBA00023125"/>
    </source>
</evidence>
<dbReference type="RefSeq" id="WP_014973548.1">
    <property type="nucleotide sequence ID" value="NZ_CP042374.1"/>
</dbReference>
<dbReference type="PROSITE" id="PS50943">
    <property type="entry name" value="HTH_CROC1"/>
    <property type="match status" value="1"/>
</dbReference>
<dbReference type="GeneID" id="61187078"/>
<dbReference type="EMBL" id="CP042374">
    <property type="protein sequence ID" value="QEA33505.1"/>
    <property type="molecule type" value="Genomic_DNA"/>
</dbReference>
<dbReference type="SMART" id="SM00530">
    <property type="entry name" value="HTH_XRE"/>
    <property type="match status" value="1"/>
</dbReference>
<evidence type="ECO:0000313" key="3">
    <source>
        <dbReference type="EMBL" id="QEA33505.1"/>
    </source>
</evidence>
<dbReference type="InterPro" id="IPR010982">
    <property type="entry name" value="Lambda_DNA-bd_dom_sf"/>
</dbReference>
<reference evidence="3 4" key="1">
    <citation type="submission" date="2019-06" db="EMBL/GenBank/DDBJ databases">
        <title>Genome analyses of bacteria isolated from kimchi.</title>
        <authorList>
            <person name="Lee S."/>
            <person name="Ahn S."/>
            <person name="Roh S."/>
        </authorList>
    </citation>
    <scope>NUCLEOTIDE SEQUENCE [LARGE SCALE GENOMIC DNA]</scope>
    <source>
        <strain evidence="3 4">CBA3620</strain>
    </source>
</reference>
<sequence>MSIGEKIKQLRKTNELTQQEFAEKLYISFQSVSNWERGVAHPTTEMMLHIIEKFQLPMAFFIDEPFDSKEEKLILSSFVKSMYHSRDEAPSLENIQALSGLSAEQITSYFPSYDDLVYAIIHQVDQNIKMRVADRLATNDDVMAVFIDDMAPLLYSKKNELHILYTRPYIKGVWMQFIKSKYKSILLQHTSNESSYNDNLATEYLIETLMGFISVWMSQTEPESLEQFQNRIKYLANNNLSSWQY</sequence>
<feature type="domain" description="HTH cro/C1-type" evidence="2">
    <location>
        <begin position="7"/>
        <end position="61"/>
    </location>
</feature>
<dbReference type="GO" id="GO:0003677">
    <property type="term" value="F:DNA binding"/>
    <property type="evidence" value="ECO:0007669"/>
    <property type="project" value="UniProtKB-KW"/>
</dbReference>
<dbReference type="AlphaFoldDB" id="A0AAE6IJJ5"/>
<dbReference type="CDD" id="cd00093">
    <property type="entry name" value="HTH_XRE"/>
    <property type="match status" value="1"/>
</dbReference>
<accession>A0AAE6IJJ5</accession>